<evidence type="ECO:0000313" key="2">
    <source>
        <dbReference type="Proteomes" id="UP000391919"/>
    </source>
</evidence>
<evidence type="ECO:0000313" key="1">
    <source>
        <dbReference type="EMBL" id="GER70766.1"/>
    </source>
</evidence>
<protein>
    <recommendedName>
        <fullName evidence="3">Spore coat protein D</fullName>
    </recommendedName>
</protein>
<dbReference type="EMBL" id="BKZQ01000026">
    <property type="protein sequence ID" value="GER70766.1"/>
    <property type="molecule type" value="Genomic_DNA"/>
</dbReference>
<accession>A0A5J4J764</accession>
<evidence type="ECO:0008006" key="3">
    <source>
        <dbReference type="Google" id="ProtNLM"/>
    </source>
</evidence>
<dbReference type="AlphaFoldDB" id="A0A5J4J764"/>
<organism evidence="1 2">
    <name type="scientific">Weizmannia acidilactici</name>
    <dbReference type="NCBI Taxonomy" id="2607726"/>
    <lineage>
        <taxon>Bacteria</taxon>
        <taxon>Bacillati</taxon>
        <taxon>Bacillota</taxon>
        <taxon>Bacilli</taxon>
        <taxon>Bacillales</taxon>
        <taxon>Bacillaceae</taxon>
        <taxon>Heyndrickxia</taxon>
    </lineage>
</organism>
<comment type="caution">
    <text evidence="1">The sequence shown here is derived from an EMBL/GenBank/DDBJ whole genome shotgun (WGS) entry which is preliminary data.</text>
</comment>
<gene>
    <name evidence="1" type="ORF">BpJC7_20690</name>
</gene>
<proteinExistence type="predicted"/>
<sequence length="63" mass="7872">MYIRPIVCRPKYVIRNRFFPRVQPIIHPLVEVNRVNVFTVPRHFVRPVRRNVVTYNHCPRRYW</sequence>
<keyword evidence="2" id="KW-1185">Reference proteome</keyword>
<name>A0A5J4J764_9BACI</name>
<dbReference type="Proteomes" id="UP000391919">
    <property type="component" value="Unassembled WGS sequence"/>
</dbReference>
<reference evidence="1 2" key="1">
    <citation type="submission" date="2019-09" db="EMBL/GenBank/DDBJ databases">
        <title>Draft genome sequence of Bacillus sp. JC-7.</title>
        <authorList>
            <person name="Tanaka N."/>
            <person name="Shiwa Y."/>
            <person name="Fujita N."/>
            <person name="Tanasupawat S."/>
        </authorList>
    </citation>
    <scope>NUCLEOTIDE SEQUENCE [LARGE SCALE GENOMIC DNA]</scope>
    <source>
        <strain evidence="1 2">JC-7</strain>
    </source>
</reference>